<protein>
    <recommendedName>
        <fullName evidence="3">GLPGLI family protein</fullName>
    </recommendedName>
</protein>
<accession>H8XNZ1</accession>
<dbReference type="OrthoDB" id="1440774at2"/>
<evidence type="ECO:0008006" key="3">
    <source>
        <dbReference type="Google" id="ProtNLM"/>
    </source>
</evidence>
<dbReference type="eggNOG" id="ENOG5032Y7Q">
    <property type="taxonomic scope" value="Bacteria"/>
</dbReference>
<dbReference type="InterPro" id="IPR005901">
    <property type="entry name" value="GLPGLI"/>
</dbReference>
<dbReference type="AlphaFoldDB" id="H8XNZ1"/>
<dbReference type="PATRIC" id="fig|1094466.5.peg.258"/>
<dbReference type="KEGG" id="fin:KQS_01315"/>
<name>H8XNZ1_FLAIG</name>
<dbReference type="Pfam" id="PF22252">
    <property type="entry name" value="PNGase_F-II_N"/>
    <property type="match status" value="1"/>
</dbReference>
<reference evidence="2" key="2">
    <citation type="submission" date="2012-03" db="EMBL/GenBank/DDBJ databases">
        <title>Complete genome sequence of Flavobacterium indicum GPTSA100-9T, isolated from warm spring water.</title>
        <authorList>
            <person name="Barbier P."/>
            <person name="Houel A."/>
            <person name="Loux V."/>
            <person name="Poulain J."/>
            <person name="Bernardet J.-F."/>
            <person name="Touchon M."/>
            <person name="Duchaud E."/>
        </authorList>
    </citation>
    <scope>NUCLEOTIDE SEQUENCE [LARGE SCALE GENOMIC DNA]</scope>
    <source>
        <strain evidence="2">DSM 17447 / CIP 109464 / GPTSA100-9</strain>
    </source>
</reference>
<dbReference type="NCBIfam" id="TIGR01200">
    <property type="entry name" value="GLPGLI"/>
    <property type="match status" value="1"/>
</dbReference>
<dbReference type="RefSeq" id="WP_014387402.1">
    <property type="nucleotide sequence ID" value="NC_017025.1"/>
</dbReference>
<evidence type="ECO:0000313" key="1">
    <source>
        <dbReference type="EMBL" id="CCG52258.1"/>
    </source>
</evidence>
<reference evidence="1 2" key="1">
    <citation type="journal article" date="2012" name="J. Bacteriol.">
        <title>Complete Genome Sequence of Flavobacterium indicum GPSTA100-9T, Isolated from Warm Spring Water.</title>
        <authorList>
            <person name="Barbier P."/>
            <person name="Houel A."/>
            <person name="Loux V."/>
            <person name="Poulain J."/>
            <person name="Bernardet J.F."/>
            <person name="Touchon M."/>
            <person name="Duchaud E."/>
        </authorList>
    </citation>
    <scope>NUCLEOTIDE SEQUENCE [LARGE SCALE GENOMIC DNA]</scope>
    <source>
        <strain evidence="2">DSM 17447 / CIP 109464 / GPTSA100-9</strain>
    </source>
</reference>
<gene>
    <name evidence="1" type="ordered locus">KQS_01315</name>
</gene>
<sequence>MKKNIQSLLFIFLVTITYSQNITVEYEYNFNSNTYKNELTINSSGSLWNYNASDQKTIDENLLDLFIIKKYEDESIYMTEEIFSAKFLVKDSLNIFEWKLENETKEILGYQCFLATTVFRGRKYNAYYTPDLAYPEGPWKFYGLPGLILSVSSEDNLIQYEALKIELDNTKTINLQIKSKDNYITWDEYKKKFILTFDNYIKRIKASGSVDDGSDVTIKILSPEIIYPKIQGGDGVKF</sequence>
<dbReference type="EMBL" id="HE774682">
    <property type="protein sequence ID" value="CCG52258.1"/>
    <property type="molecule type" value="Genomic_DNA"/>
</dbReference>
<evidence type="ECO:0000313" key="2">
    <source>
        <dbReference type="Proteomes" id="UP000007599"/>
    </source>
</evidence>
<dbReference type="HOGENOM" id="CLU_066214_0_0_10"/>
<organism evidence="1 2">
    <name type="scientific">Flavobacterium indicum (strain DSM 17447 / CIP 109464 / GPTSA100-9)</name>
    <dbReference type="NCBI Taxonomy" id="1094466"/>
    <lineage>
        <taxon>Bacteria</taxon>
        <taxon>Pseudomonadati</taxon>
        <taxon>Bacteroidota</taxon>
        <taxon>Flavobacteriia</taxon>
        <taxon>Flavobacteriales</taxon>
        <taxon>Flavobacteriaceae</taxon>
        <taxon>Flavobacterium</taxon>
    </lineage>
</organism>
<proteinExistence type="predicted"/>
<keyword evidence="2" id="KW-1185">Reference proteome</keyword>
<dbReference type="STRING" id="1094466.KQS_01315"/>
<dbReference type="Proteomes" id="UP000007599">
    <property type="component" value="Chromosome I"/>
</dbReference>